<evidence type="ECO:0000256" key="1">
    <source>
        <dbReference type="SAM" id="MobiDB-lite"/>
    </source>
</evidence>
<name>A0A914ZD94_9BILA</name>
<evidence type="ECO:0000313" key="3">
    <source>
        <dbReference type="WBParaSite" id="PSU_v2.g9911.t1"/>
    </source>
</evidence>
<keyword evidence="2" id="KW-1185">Reference proteome</keyword>
<evidence type="ECO:0000313" key="2">
    <source>
        <dbReference type="Proteomes" id="UP000887577"/>
    </source>
</evidence>
<reference evidence="3" key="1">
    <citation type="submission" date="2022-11" db="UniProtKB">
        <authorList>
            <consortium name="WormBaseParasite"/>
        </authorList>
    </citation>
    <scope>IDENTIFICATION</scope>
</reference>
<feature type="region of interest" description="Disordered" evidence="1">
    <location>
        <begin position="1"/>
        <end position="74"/>
    </location>
</feature>
<dbReference type="Proteomes" id="UP000887577">
    <property type="component" value="Unplaced"/>
</dbReference>
<dbReference type="WBParaSite" id="PSU_v2.g9911.t1">
    <property type="protein sequence ID" value="PSU_v2.g9911.t1"/>
    <property type="gene ID" value="PSU_v2.g9911"/>
</dbReference>
<dbReference type="AlphaFoldDB" id="A0A914ZD94"/>
<proteinExistence type="predicted"/>
<feature type="compositionally biased region" description="Polar residues" evidence="1">
    <location>
        <begin position="25"/>
        <end position="39"/>
    </location>
</feature>
<protein>
    <submittedName>
        <fullName evidence="3">Uncharacterized protein</fullName>
    </submittedName>
</protein>
<accession>A0A914ZD94</accession>
<organism evidence="2 3">
    <name type="scientific">Panagrolaimus superbus</name>
    <dbReference type="NCBI Taxonomy" id="310955"/>
    <lineage>
        <taxon>Eukaryota</taxon>
        <taxon>Metazoa</taxon>
        <taxon>Ecdysozoa</taxon>
        <taxon>Nematoda</taxon>
        <taxon>Chromadorea</taxon>
        <taxon>Rhabditida</taxon>
        <taxon>Tylenchina</taxon>
        <taxon>Panagrolaimomorpha</taxon>
        <taxon>Panagrolaimoidea</taxon>
        <taxon>Panagrolaimidae</taxon>
        <taxon>Panagrolaimus</taxon>
    </lineage>
</organism>
<sequence>MVEHTVSDLMIDSGIRMESPDGSPLSEQLMANVNGSMASPNGDHGKDVTGSNTTDNTFDPMLESQKTFQKLLGG</sequence>